<comment type="pathway">
    <text evidence="2">Pyrimidine metabolism; UMP biosynthesis via salvage pathway; UMP from uracil: step 1/1.</text>
</comment>
<dbReference type="InterPro" id="IPR029057">
    <property type="entry name" value="PRTase-like"/>
</dbReference>
<sequence>MSFVTVLKHPLASHHIRILRDRDTDIEMFRRSLKGLGLFLAVEATRQLQAVSSPVITPLDVEAPGEAVESGRVLLVPVLRAGLGFLDSFLELLPAARVAHVGVSRDHETLQACTYLSVIPQNPELFDTVFVLDPMLATGNSSVKTLEILQDAGYSQEKIIFACGFAVEEGINQIKSKFPAIGIIAGTIDWKLNEVGYIVPGLGDAGDRLYLI</sequence>
<name>A0A2L2XDJ3_9FIRM</name>
<dbReference type="PANTHER" id="PTHR32315:SF4">
    <property type="entry name" value="URACIL PHOSPHORIBOSYLTRANSFERASE, CHLOROPLASTIC"/>
    <property type="match status" value="1"/>
</dbReference>
<evidence type="ECO:0000256" key="1">
    <source>
        <dbReference type="ARBA" id="ARBA00001946"/>
    </source>
</evidence>
<evidence type="ECO:0000256" key="3">
    <source>
        <dbReference type="ARBA" id="ARBA00009516"/>
    </source>
</evidence>
<reference evidence="12" key="1">
    <citation type="submission" date="2018-02" db="EMBL/GenBank/DDBJ databases">
        <title>Genome sequence of Desulfocucumis palustris strain NAW-5.</title>
        <authorList>
            <person name="Watanabe M."/>
            <person name="Kojima H."/>
            <person name="Fukui M."/>
        </authorList>
    </citation>
    <scope>NUCLEOTIDE SEQUENCE [LARGE SCALE GENOMIC DNA]</scope>
    <source>
        <strain evidence="12">NAW-5</strain>
    </source>
</reference>
<keyword evidence="6 11" id="KW-0328">Glycosyltransferase</keyword>
<evidence type="ECO:0000256" key="2">
    <source>
        <dbReference type="ARBA" id="ARBA00005180"/>
    </source>
</evidence>
<comment type="cofactor">
    <cofactor evidence="1">
        <name>Mg(2+)</name>
        <dbReference type="ChEBI" id="CHEBI:18420"/>
    </cofactor>
</comment>
<keyword evidence="7 11" id="KW-0808">Transferase</keyword>
<dbReference type="InterPro" id="IPR000836">
    <property type="entry name" value="PRTase_dom"/>
</dbReference>
<evidence type="ECO:0000256" key="6">
    <source>
        <dbReference type="ARBA" id="ARBA00022676"/>
    </source>
</evidence>
<comment type="similarity">
    <text evidence="3">Belongs to the UPRTase family.</text>
</comment>
<dbReference type="GO" id="GO:0004845">
    <property type="term" value="F:uracil phosphoribosyltransferase activity"/>
    <property type="evidence" value="ECO:0007669"/>
    <property type="project" value="UniProtKB-EC"/>
</dbReference>
<dbReference type="GO" id="GO:0005525">
    <property type="term" value="F:GTP binding"/>
    <property type="evidence" value="ECO:0007669"/>
    <property type="project" value="UniProtKB-KW"/>
</dbReference>
<dbReference type="NCBIfam" id="NF001097">
    <property type="entry name" value="PRK00129.1"/>
    <property type="match status" value="1"/>
</dbReference>
<dbReference type="OrthoDB" id="9781675at2"/>
<dbReference type="SUPFAM" id="SSF53271">
    <property type="entry name" value="PRTase-like"/>
    <property type="match status" value="1"/>
</dbReference>
<dbReference type="EMBL" id="BFAV01000140">
    <property type="protein sequence ID" value="GBF34417.1"/>
    <property type="molecule type" value="Genomic_DNA"/>
</dbReference>
<evidence type="ECO:0000256" key="8">
    <source>
        <dbReference type="ARBA" id="ARBA00022741"/>
    </source>
</evidence>
<evidence type="ECO:0000256" key="9">
    <source>
        <dbReference type="ARBA" id="ARBA00023134"/>
    </source>
</evidence>
<dbReference type="PANTHER" id="PTHR32315">
    <property type="entry name" value="ADENINE PHOSPHORIBOSYLTRANSFERASE"/>
    <property type="match status" value="1"/>
</dbReference>
<gene>
    <name evidence="11" type="ORF">DCCM_3531</name>
</gene>
<evidence type="ECO:0000256" key="5">
    <source>
        <dbReference type="ARBA" id="ARBA00022533"/>
    </source>
</evidence>
<keyword evidence="5" id="KW-0021">Allosteric enzyme</keyword>
<accession>A0A2L2XDJ3</accession>
<evidence type="ECO:0000256" key="7">
    <source>
        <dbReference type="ARBA" id="ARBA00022679"/>
    </source>
</evidence>
<dbReference type="Gene3D" id="3.40.50.2020">
    <property type="match status" value="1"/>
</dbReference>
<feature type="domain" description="Phosphoribosyltransferase" evidence="10">
    <location>
        <begin position="6"/>
        <end position="210"/>
    </location>
</feature>
<keyword evidence="12" id="KW-1185">Reference proteome</keyword>
<keyword evidence="9" id="KW-0342">GTP-binding</keyword>
<evidence type="ECO:0000313" key="12">
    <source>
        <dbReference type="Proteomes" id="UP000239549"/>
    </source>
</evidence>
<dbReference type="EC" id="2.4.2.9" evidence="4"/>
<dbReference type="RefSeq" id="WP_104372674.1">
    <property type="nucleotide sequence ID" value="NZ_BFAV01000140.1"/>
</dbReference>
<dbReference type="Pfam" id="PF14681">
    <property type="entry name" value="UPRTase"/>
    <property type="match status" value="1"/>
</dbReference>
<dbReference type="CDD" id="cd06223">
    <property type="entry name" value="PRTases_typeI"/>
    <property type="match status" value="1"/>
</dbReference>
<organism evidence="11 12">
    <name type="scientific">Desulfocucumis palustris</name>
    <dbReference type="NCBI Taxonomy" id="1898651"/>
    <lineage>
        <taxon>Bacteria</taxon>
        <taxon>Bacillati</taxon>
        <taxon>Bacillota</taxon>
        <taxon>Clostridia</taxon>
        <taxon>Eubacteriales</taxon>
        <taxon>Desulfocucumaceae</taxon>
        <taxon>Desulfocucumis</taxon>
    </lineage>
</organism>
<evidence type="ECO:0000259" key="10">
    <source>
        <dbReference type="Pfam" id="PF14681"/>
    </source>
</evidence>
<protein>
    <recommendedName>
        <fullName evidence="4">uracil phosphoribosyltransferase</fullName>
        <ecNumber evidence="4">2.4.2.9</ecNumber>
    </recommendedName>
</protein>
<comment type="caution">
    <text evidence="11">The sequence shown here is derived from an EMBL/GenBank/DDBJ whole genome shotgun (WGS) entry which is preliminary data.</text>
</comment>
<dbReference type="AlphaFoldDB" id="A0A2L2XDJ3"/>
<evidence type="ECO:0000256" key="4">
    <source>
        <dbReference type="ARBA" id="ARBA00011894"/>
    </source>
</evidence>
<evidence type="ECO:0000313" key="11">
    <source>
        <dbReference type="EMBL" id="GBF34417.1"/>
    </source>
</evidence>
<dbReference type="Proteomes" id="UP000239549">
    <property type="component" value="Unassembled WGS sequence"/>
</dbReference>
<proteinExistence type="inferred from homology"/>
<dbReference type="InterPro" id="IPR050054">
    <property type="entry name" value="UPRTase/APRTase"/>
</dbReference>
<keyword evidence="8" id="KW-0547">Nucleotide-binding</keyword>